<dbReference type="OrthoDB" id="2447320at2759"/>
<dbReference type="AlphaFoldDB" id="A0A397SL71"/>
<protein>
    <submittedName>
        <fullName evidence="1">Uncharacterized protein</fullName>
    </submittedName>
</protein>
<organism evidence="1 2">
    <name type="scientific">Glomus cerebriforme</name>
    <dbReference type="NCBI Taxonomy" id="658196"/>
    <lineage>
        <taxon>Eukaryota</taxon>
        <taxon>Fungi</taxon>
        <taxon>Fungi incertae sedis</taxon>
        <taxon>Mucoromycota</taxon>
        <taxon>Glomeromycotina</taxon>
        <taxon>Glomeromycetes</taxon>
        <taxon>Glomerales</taxon>
        <taxon>Glomeraceae</taxon>
        <taxon>Glomus</taxon>
    </lineage>
</organism>
<keyword evidence="2" id="KW-1185">Reference proteome</keyword>
<dbReference type="Proteomes" id="UP000265703">
    <property type="component" value="Unassembled WGS sequence"/>
</dbReference>
<evidence type="ECO:0000313" key="1">
    <source>
        <dbReference type="EMBL" id="RIA86893.1"/>
    </source>
</evidence>
<gene>
    <name evidence="1" type="ORF">C1645_778524</name>
</gene>
<dbReference type="EMBL" id="QKYT01000338">
    <property type="protein sequence ID" value="RIA86893.1"/>
    <property type="molecule type" value="Genomic_DNA"/>
</dbReference>
<proteinExistence type="predicted"/>
<name>A0A397SL71_9GLOM</name>
<reference evidence="1 2" key="1">
    <citation type="submission" date="2018-06" db="EMBL/GenBank/DDBJ databases">
        <title>Comparative genomics reveals the genomic features of Rhizophagus irregularis, R. cerebriforme, R. diaphanum and Gigaspora rosea, and their symbiotic lifestyle signature.</title>
        <authorList>
            <person name="Morin E."/>
            <person name="San Clemente H."/>
            <person name="Chen E.C.H."/>
            <person name="De La Providencia I."/>
            <person name="Hainaut M."/>
            <person name="Kuo A."/>
            <person name="Kohler A."/>
            <person name="Murat C."/>
            <person name="Tang N."/>
            <person name="Roy S."/>
            <person name="Loubradou J."/>
            <person name="Henrissat B."/>
            <person name="Grigoriev I.V."/>
            <person name="Corradi N."/>
            <person name="Roux C."/>
            <person name="Martin F.M."/>
        </authorList>
    </citation>
    <scope>NUCLEOTIDE SEQUENCE [LARGE SCALE GENOMIC DNA]</scope>
    <source>
        <strain evidence="1 2">DAOM 227022</strain>
    </source>
</reference>
<evidence type="ECO:0000313" key="2">
    <source>
        <dbReference type="Proteomes" id="UP000265703"/>
    </source>
</evidence>
<sequence length="307" mass="35362">MVDGGTIPLTTVWGGFVVFYKINMSIPENLKGLKQIRFLIQHQEQLAKWVLLLETESFRFPSVISVMWKSEEEKIINFSFGATFSEDSTGRRLNQSSHPTRQEGEFIKHVQALELRQLCRNQSVSPSSVFSAGSTHKNPFDLNANTRRSVTLRKLPQDLELQCSNNVSALLDMLKKICPFNEASGGLYDYEFNDFRKVYGISDVHPILSSDDEYVFWLKNTTGAIYIWSRIDHSMLYIGDNLGEALNNYLFHQDNLCYVMECTHKIVPVNEIDQTPVKYGRTKLIVTEELLKKRDGKSKETKKRNKY</sequence>
<comment type="caution">
    <text evidence="1">The sequence shown here is derived from an EMBL/GenBank/DDBJ whole genome shotgun (WGS) entry which is preliminary data.</text>
</comment>
<accession>A0A397SL71</accession>
<dbReference type="STRING" id="658196.A0A397SL71"/>